<evidence type="ECO:0000313" key="4">
    <source>
        <dbReference type="Proteomes" id="UP000571857"/>
    </source>
</evidence>
<organism evidence="3 4">
    <name type="scientific">Enterococcus gallinarum</name>
    <dbReference type="NCBI Taxonomy" id="1353"/>
    <lineage>
        <taxon>Bacteria</taxon>
        <taxon>Bacillati</taxon>
        <taxon>Bacillota</taxon>
        <taxon>Bacilli</taxon>
        <taxon>Lactobacillales</taxon>
        <taxon>Enterococcaceae</taxon>
        <taxon>Enterococcus</taxon>
    </lineage>
</organism>
<dbReference type="Pfam" id="PF01381">
    <property type="entry name" value="HTH_3"/>
    <property type="match status" value="1"/>
</dbReference>
<dbReference type="SMART" id="SM00530">
    <property type="entry name" value="HTH_XRE"/>
    <property type="match status" value="1"/>
</dbReference>
<name>A0ABD4HSK4_ENTGA</name>
<evidence type="ECO:0000256" key="1">
    <source>
        <dbReference type="ARBA" id="ARBA00023125"/>
    </source>
</evidence>
<proteinExistence type="predicted"/>
<dbReference type="Gene3D" id="1.10.260.40">
    <property type="entry name" value="lambda repressor-like DNA-binding domains"/>
    <property type="match status" value="1"/>
</dbReference>
<evidence type="ECO:0000259" key="2">
    <source>
        <dbReference type="PROSITE" id="PS50943"/>
    </source>
</evidence>
<dbReference type="InterPro" id="IPR010982">
    <property type="entry name" value="Lambda_DNA-bd_dom_sf"/>
</dbReference>
<dbReference type="RefSeq" id="WP_161569462.1">
    <property type="nucleotide sequence ID" value="NZ_JABXJK010000101.1"/>
</dbReference>
<dbReference type="EMBL" id="JABXJK010000101">
    <property type="protein sequence ID" value="MBA0974432.1"/>
    <property type="molecule type" value="Genomic_DNA"/>
</dbReference>
<dbReference type="PANTHER" id="PTHR46558:SF11">
    <property type="entry name" value="HTH-TYPE TRANSCRIPTIONAL REGULATOR XRE"/>
    <property type="match status" value="1"/>
</dbReference>
<dbReference type="InterPro" id="IPR001387">
    <property type="entry name" value="Cro/C1-type_HTH"/>
</dbReference>
<sequence>MNNEKLKKARENAGLKQHEVAKKLGITLTSYQRFEYGTRLPSLSTAFKLAEILGTSVDALFKNHFS</sequence>
<gene>
    <name evidence="3" type="ORF">HWH42_17845</name>
</gene>
<dbReference type="Proteomes" id="UP000571857">
    <property type="component" value="Unassembled WGS sequence"/>
</dbReference>
<keyword evidence="1" id="KW-0238">DNA-binding</keyword>
<feature type="domain" description="HTH cro/C1-type" evidence="2">
    <location>
        <begin position="6"/>
        <end position="60"/>
    </location>
</feature>
<dbReference type="PANTHER" id="PTHR46558">
    <property type="entry name" value="TRACRIPTIONAL REGULATORY PROTEIN-RELATED-RELATED"/>
    <property type="match status" value="1"/>
</dbReference>
<dbReference type="CDD" id="cd00093">
    <property type="entry name" value="HTH_XRE"/>
    <property type="match status" value="1"/>
</dbReference>
<dbReference type="SUPFAM" id="SSF47413">
    <property type="entry name" value="lambda repressor-like DNA-binding domains"/>
    <property type="match status" value="1"/>
</dbReference>
<dbReference type="PROSITE" id="PS50943">
    <property type="entry name" value="HTH_CROC1"/>
    <property type="match status" value="1"/>
</dbReference>
<comment type="caution">
    <text evidence="3">The sequence shown here is derived from an EMBL/GenBank/DDBJ whole genome shotgun (WGS) entry which is preliminary data.</text>
</comment>
<protein>
    <submittedName>
        <fullName evidence="3">Helix-turn-helix transcriptional regulator</fullName>
    </submittedName>
</protein>
<dbReference type="GO" id="GO:0003677">
    <property type="term" value="F:DNA binding"/>
    <property type="evidence" value="ECO:0007669"/>
    <property type="project" value="UniProtKB-KW"/>
</dbReference>
<accession>A0ABD4HSK4</accession>
<reference evidence="3 4" key="1">
    <citation type="submission" date="2020-06" db="EMBL/GenBank/DDBJ databases">
        <title>Crossreactivity between MHC class I-restricted antigens from cancer cells and an enterococcal bacteriophage.</title>
        <authorList>
            <person name="Fluckiger A."/>
            <person name="Daillere R."/>
            <person name="Sassi M."/>
            <person name="Cattoir V."/>
            <person name="Kroemer G."/>
            <person name="Zitvogel L."/>
        </authorList>
    </citation>
    <scope>NUCLEOTIDE SEQUENCE [LARGE SCALE GENOMIC DNA]</scope>
    <source>
        <strain evidence="3 4">EG4</strain>
    </source>
</reference>
<evidence type="ECO:0000313" key="3">
    <source>
        <dbReference type="EMBL" id="MBA0974432.1"/>
    </source>
</evidence>
<dbReference type="AlphaFoldDB" id="A0ABD4HSK4"/>